<accession>A0A9F3W146</accession>
<dbReference type="FunFam" id="3.30.160.60:FF:000739">
    <property type="entry name" value="Zgc:171418 protein"/>
    <property type="match status" value="1"/>
</dbReference>
<feature type="domain" description="C2H2-type" evidence="13">
    <location>
        <begin position="535"/>
        <end position="562"/>
    </location>
</feature>
<dbReference type="GO" id="GO:0008270">
    <property type="term" value="F:zinc ion binding"/>
    <property type="evidence" value="ECO:0007669"/>
    <property type="project" value="UniProtKB-KW"/>
</dbReference>
<feature type="domain" description="SCAN box" evidence="14">
    <location>
        <begin position="904"/>
        <end position="979"/>
    </location>
</feature>
<dbReference type="Pfam" id="PF02023">
    <property type="entry name" value="SCAN"/>
    <property type="match status" value="2"/>
</dbReference>
<feature type="domain" description="C2H2-type" evidence="13">
    <location>
        <begin position="1312"/>
        <end position="1339"/>
    </location>
</feature>
<evidence type="ECO:0000256" key="9">
    <source>
        <dbReference type="ARBA" id="ARBA00023163"/>
    </source>
</evidence>
<feature type="domain" description="C2H2-type" evidence="13">
    <location>
        <begin position="1206"/>
        <end position="1233"/>
    </location>
</feature>
<dbReference type="KEGG" id="pbi:103055409"/>
<feature type="domain" description="C2H2-type" evidence="13">
    <location>
        <begin position="1234"/>
        <end position="1261"/>
    </location>
</feature>
<evidence type="ECO:0000256" key="1">
    <source>
        <dbReference type="ARBA" id="ARBA00004123"/>
    </source>
</evidence>
<dbReference type="Gene3D" id="1.10.4020.10">
    <property type="entry name" value="DNA breaking-rejoining enzymes"/>
    <property type="match status" value="2"/>
</dbReference>
<dbReference type="FunFam" id="3.30.160.60:FF:000189">
    <property type="entry name" value="zinc finger protein 133 isoform X1"/>
    <property type="match status" value="1"/>
</dbReference>
<feature type="domain" description="C2H2-type" evidence="13">
    <location>
        <begin position="395"/>
        <end position="422"/>
    </location>
</feature>
<dbReference type="FunFam" id="3.30.160.60:FF:000342">
    <property type="entry name" value="zinc finger protein 394"/>
    <property type="match status" value="1"/>
</dbReference>
<keyword evidence="10" id="KW-0539">Nucleus</keyword>
<evidence type="ECO:0000256" key="11">
    <source>
        <dbReference type="PROSITE-ProRule" id="PRU00042"/>
    </source>
</evidence>
<dbReference type="Gene3D" id="3.30.160.60">
    <property type="entry name" value="Classic Zinc Finger"/>
    <property type="match status" value="17"/>
</dbReference>
<dbReference type="InterPro" id="IPR003309">
    <property type="entry name" value="SCAN_dom"/>
</dbReference>
<dbReference type="PANTHER" id="PTHR23226">
    <property type="entry name" value="ZINC FINGER AND SCAN DOMAIN-CONTAINING"/>
    <property type="match status" value="1"/>
</dbReference>
<dbReference type="FunFam" id="3.30.160.60:FF:000295">
    <property type="entry name" value="zinc finger protein 19"/>
    <property type="match status" value="1"/>
</dbReference>
<gene>
    <name evidence="16" type="primary">LOC103055409</name>
</gene>
<dbReference type="PROSITE" id="PS50157">
    <property type="entry name" value="ZINC_FINGER_C2H2_2"/>
    <property type="match status" value="16"/>
</dbReference>
<dbReference type="FunFam" id="3.30.160.60:FF:000135">
    <property type="entry name" value="Zinc finger protein 358"/>
    <property type="match status" value="2"/>
</dbReference>
<feature type="region of interest" description="Disordered" evidence="12">
    <location>
        <begin position="1050"/>
        <end position="1077"/>
    </location>
</feature>
<dbReference type="InterPro" id="IPR013087">
    <property type="entry name" value="Znf_C2H2_type"/>
</dbReference>
<dbReference type="PROSITE" id="PS50804">
    <property type="entry name" value="SCAN_BOX"/>
    <property type="match status" value="2"/>
</dbReference>
<dbReference type="FunFam" id="3.30.160.60:FF:002090">
    <property type="entry name" value="Zinc finger protein 473"/>
    <property type="match status" value="1"/>
</dbReference>
<feature type="domain" description="C2H2-type" evidence="13">
    <location>
        <begin position="479"/>
        <end position="506"/>
    </location>
</feature>
<dbReference type="SMART" id="SM00355">
    <property type="entry name" value="ZnF_C2H2"/>
    <property type="match status" value="16"/>
</dbReference>
<dbReference type="GO" id="GO:0000981">
    <property type="term" value="F:DNA-binding transcription factor activity, RNA polymerase II-specific"/>
    <property type="evidence" value="ECO:0007669"/>
    <property type="project" value="TreeGrafter"/>
</dbReference>
<name>A0A9F3W146_PYTBI</name>
<keyword evidence="3" id="KW-0479">Metal-binding</keyword>
<feature type="domain" description="SCAN box" evidence="14">
    <location>
        <begin position="151"/>
        <end position="229"/>
    </location>
</feature>
<feature type="domain" description="C2H2-type" evidence="13">
    <location>
        <begin position="507"/>
        <end position="534"/>
    </location>
</feature>
<feature type="compositionally biased region" description="Basic and acidic residues" evidence="12">
    <location>
        <begin position="53"/>
        <end position="64"/>
    </location>
</feature>
<evidence type="ECO:0000313" key="16">
    <source>
        <dbReference type="RefSeq" id="XP_015746110.2"/>
    </source>
</evidence>
<feature type="domain" description="C2H2-type" evidence="13">
    <location>
        <begin position="423"/>
        <end position="450"/>
    </location>
</feature>
<reference evidence="16" key="1">
    <citation type="submission" date="2025-08" db="UniProtKB">
        <authorList>
            <consortium name="RefSeq"/>
        </authorList>
    </citation>
    <scope>IDENTIFICATION</scope>
    <source>
        <tissue evidence="16">Liver</tissue>
    </source>
</reference>
<dbReference type="FunFam" id="3.30.160.60:FF:000212">
    <property type="entry name" value="zinc finger protein 382 isoform X2"/>
    <property type="match status" value="1"/>
</dbReference>
<feature type="domain" description="C2H2-type" evidence="13">
    <location>
        <begin position="1122"/>
        <end position="1149"/>
    </location>
</feature>
<dbReference type="SUPFAM" id="SSF47353">
    <property type="entry name" value="Retrovirus capsid dimerization domain-like"/>
    <property type="match status" value="2"/>
</dbReference>
<keyword evidence="8" id="KW-0238">DNA-binding</keyword>
<evidence type="ECO:0000259" key="14">
    <source>
        <dbReference type="PROSITE" id="PS50804"/>
    </source>
</evidence>
<feature type="domain" description="C2H2-type" evidence="13">
    <location>
        <begin position="591"/>
        <end position="618"/>
    </location>
</feature>
<evidence type="ECO:0000256" key="10">
    <source>
        <dbReference type="ARBA" id="ARBA00023242"/>
    </source>
</evidence>
<evidence type="ECO:0000256" key="12">
    <source>
        <dbReference type="SAM" id="MobiDB-lite"/>
    </source>
</evidence>
<keyword evidence="5 11" id="KW-0863">Zinc-finger</keyword>
<feature type="region of interest" description="Disordered" evidence="12">
    <location>
        <begin position="1004"/>
        <end position="1038"/>
    </location>
</feature>
<keyword evidence="6" id="KW-0862">Zinc</keyword>
<dbReference type="FunFam" id="3.30.160.60:FF:001498">
    <property type="entry name" value="Zinc finger protein 404"/>
    <property type="match status" value="2"/>
</dbReference>
<evidence type="ECO:0000256" key="3">
    <source>
        <dbReference type="ARBA" id="ARBA00022723"/>
    </source>
</evidence>
<feature type="region of interest" description="Disordered" evidence="12">
    <location>
        <begin position="316"/>
        <end position="335"/>
    </location>
</feature>
<feature type="domain" description="C2H2-type" evidence="13">
    <location>
        <begin position="1284"/>
        <end position="1311"/>
    </location>
</feature>
<organism evidence="15 16">
    <name type="scientific">Python bivittatus</name>
    <name type="common">Burmese python</name>
    <name type="synonym">Python molurus bivittatus</name>
    <dbReference type="NCBI Taxonomy" id="176946"/>
    <lineage>
        <taxon>Eukaryota</taxon>
        <taxon>Metazoa</taxon>
        <taxon>Chordata</taxon>
        <taxon>Craniata</taxon>
        <taxon>Vertebrata</taxon>
        <taxon>Euteleostomi</taxon>
        <taxon>Lepidosauria</taxon>
        <taxon>Squamata</taxon>
        <taxon>Bifurcata</taxon>
        <taxon>Unidentata</taxon>
        <taxon>Episquamata</taxon>
        <taxon>Toxicofera</taxon>
        <taxon>Serpentes</taxon>
        <taxon>Henophidia</taxon>
        <taxon>Pythonidae</taxon>
        <taxon>Python</taxon>
    </lineage>
</organism>
<keyword evidence="4" id="KW-0677">Repeat</keyword>
<feature type="domain" description="C2H2-type" evidence="13">
    <location>
        <begin position="367"/>
        <end position="394"/>
    </location>
</feature>
<protein>
    <submittedName>
        <fullName evidence="16">Uncharacterized protein LOC103055409</fullName>
    </submittedName>
</protein>
<proteinExistence type="inferred from homology"/>
<feature type="domain" description="C2H2-type" evidence="13">
    <location>
        <begin position="563"/>
        <end position="590"/>
    </location>
</feature>
<dbReference type="FunFam" id="3.30.160.60:FF:000446">
    <property type="entry name" value="Zinc finger protein"/>
    <property type="match status" value="1"/>
</dbReference>
<dbReference type="PROSITE" id="PS00028">
    <property type="entry name" value="ZINC_FINGER_C2H2_1"/>
    <property type="match status" value="16"/>
</dbReference>
<evidence type="ECO:0000256" key="8">
    <source>
        <dbReference type="ARBA" id="ARBA00023125"/>
    </source>
</evidence>
<evidence type="ECO:0000256" key="2">
    <source>
        <dbReference type="ARBA" id="ARBA00006991"/>
    </source>
</evidence>
<evidence type="ECO:0000256" key="4">
    <source>
        <dbReference type="ARBA" id="ARBA00022737"/>
    </source>
</evidence>
<dbReference type="SMART" id="SM00431">
    <property type="entry name" value="SCAN"/>
    <property type="match status" value="2"/>
</dbReference>
<comment type="subcellular location">
    <subcellularLocation>
        <location evidence="1">Nucleus</location>
    </subcellularLocation>
</comment>
<dbReference type="OrthoDB" id="6077919at2759"/>
<dbReference type="FunFam" id="3.30.160.60:FF:000557">
    <property type="entry name" value="zinc finger and SCAN domain-containing protein 29"/>
    <property type="match status" value="1"/>
</dbReference>
<keyword evidence="7" id="KW-0805">Transcription regulation</keyword>
<comment type="similarity">
    <text evidence="2">Belongs to the krueppel C2H2-type zinc-finger protein family.</text>
</comment>
<dbReference type="GO" id="GO:0000978">
    <property type="term" value="F:RNA polymerase II cis-regulatory region sequence-specific DNA binding"/>
    <property type="evidence" value="ECO:0007669"/>
    <property type="project" value="TreeGrafter"/>
</dbReference>
<dbReference type="SUPFAM" id="SSF57667">
    <property type="entry name" value="beta-beta-alpha zinc fingers"/>
    <property type="match status" value="10"/>
</dbReference>
<dbReference type="RefSeq" id="XP_015746110.2">
    <property type="nucleotide sequence ID" value="XM_015890624.2"/>
</dbReference>
<dbReference type="InterPro" id="IPR036236">
    <property type="entry name" value="Znf_C2H2_sf"/>
</dbReference>
<evidence type="ECO:0000256" key="6">
    <source>
        <dbReference type="ARBA" id="ARBA00022833"/>
    </source>
</evidence>
<evidence type="ECO:0000256" key="7">
    <source>
        <dbReference type="ARBA" id="ARBA00023015"/>
    </source>
</evidence>
<dbReference type="FunFam" id="3.30.160.60:FF:001158">
    <property type="entry name" value="zinc finger protein 22"/>
    <property type="match status" value="1"/>
</dbReference>
<dbReference type="Proteomes" id="UP000695026">
    <property type="component" value="Unplaced"/>
</dbReference>
<dbReference type="FunFam" id="1.10.4020.10:FF:000001">
    <property type="entry name" value="zinc finger protein 263 isoform X1"/>
    <property type="match status" value="2"/>
</dbReference>
<dbReference type="FunFam" id="3.30.160.60:FF:002343">
    <property type="entry name" value="Zinc finger protein 33A"/>
    <property type="match status" value="2"/>
</dbReference>
<evidence type="ECO:0000259" key="13">
    <source>
        <dbReference type="PROSITE" id="PS50157"/>
    </source>
</evidence>
<dbReference type="PANTHER" id="PTHR23226:SF379">
    <property type="entry name" value="C2H2-TYPE DOMAIN-CONTAINING PROTEIN"/>
    <property type="match status" value="1"/>
</dbReference>
<evidence type="ECO:0000256" key="5">
    <source>
        <dbReference type="ARBA" id="ARBA00022771"/>
    </source>
</evidence>
<feature type="domain" description="C2H2-type" evidence="13">
    <location>
        <begin position="1150"/>
        <end position="1177"/>
    </location>
</feature>
<feature type="domain" description="C2H2-type" evidence="13">
    <location>
        <begin position="1178"/>
        <end position="1205"/>
    </location>
</feature>
<feature type="region of interest" description="Disordered" evidence="12">
    <location>
        <begin position="1"/>
        <end position="64"/>
    </location>
</feature>
<evidence type="ECO:0000313" key="15">
    <source>
        <dbReference type="Proteomes" id="UP000695026"/>
    </source>
</evidence>
<dbReference type="InterPro" id="IPR038269">
    <property type="entry name" value="SCAN_sf"/>
</dbReference>
<feature type="compositionally biased region" description="Basic and acidic residues" evidence="12">
    <location>
        <begin position="1"/>
        <end position="30"/>
    </location>
</feature>
<sequence length="1377" mass="155836">MPEKGKSPEAESERELQESLKRGVTQEKAGKTAKGLQPGNAEDLAETGGSRPAKTEAGDRRLKYLDPRAALKAVQSSNQEEPVSDPWENAKACLASLEGAAETYWRYKGLVDLSRDPRRESEQTDTAKADDYWKVGEDVLRDDSAATDTQRTLFREFCYWDAEGPREACSRLWYLCHRWLKPERHTKEQILELVILEQFLAILPSELQRWVKAAGPQTCDQAVALAEGFPLGRPQEGPSLAQEEALGFSTAQQPLSGVGEKQLSTVIKQERDGDTDSEGDEWVIETRQGDPQLEEAEPVKLCGTSWEGLDWSEEDGDGPVVFGDGAAQKDEDNQDQHRAEVFPLAKEDGDSSQSTAVKRRRRSREKKTCAVCGKTFSRSTVLAAHQRTHTGEKPFMCQNCGKCFSFKSTLVAHERTHTGERPYTCDQCGKSFTVSSVLTRHYRVHIEKELFSCSECDKSFTQKSQLLNHQKVHVREKPFKCAQCGEGFSRSSSLKKHEGSHTGEKPFKCPDCEKSFNTSSQLVKHHRVHTGERPYTCSECGKSFSQRQILMVHQRTHTGEKPFKCATCGKCFSDRAVHIRHQKVHTGERPHQCTTCGKRFTHRTVLVKHQKIHAREALNLAKLQEEQQQYKETSYQFGMWKNAQLDASGLLSISEASFLKTDFSYAPHRTRSWHPYPPRSQSESRSICVQAASLPQRAVGLASSRNRGEAGSVVAARLPRCTCGTAVPSANSDKMAQKGRVPSVGLRVPELLPQEIKAGRLLEDGVHVGREHGAALERAVDAPHRFKTGNHLSVLKKENLEQTANHSDKGQFKHLALHEALKATQFPYSKWECSQLPRSSPWEKTKSSQPSFEGALDAHWRLKGESDHPGEVQGGHTKMEDHWKAKEDVLSEDPASMDTQQALFRDFRYQEAEGPREACSRLWYLCHCWLKPERHTKEEMLELVILEQFLAILPLEIQSWVKQNRPQTCDQAVALAEEFLLRQEEGKMLERRGSVLTQKEAVNFHPTQPSHPSPEEEQMCPQAKQETESEANAQDDKWVTKMKEEKFKVENSEAVKLSETSWASHPEPQEDKDASPNLKGWETGMKSCLHPQGDVFFPCFGERKEANQTFVAKRRCKSRGEKLCNVCGRSFSRSTVLAAHQRTHTGEKPFMCQDCGKCFSLKSTLVAHERTHTGERPYRCSQCGKCFTVSSDLTRHYRIHVGEKPFSCSECGKSFSRKTQLLNHHKVHTREKPYKCSQCGETFSRSSSLMIHEGSHTGEKPFKCPDCEKSFNTSSQIHTGEKPFKCATCGKCFCDRAVLIRHQKVHTGERPHLCITCGKSFSHRAVLVRHQKIHTRETFHVLKFEEEAAPQLVELMAERTDVRFQAMCYQRMEKTSR</sequence>
<feature type="domain" description="C2H2-type" evidence="13">
    <location>
        <begin position="451"/>
        <end position="478"/>
    </location>
</feature>
<keyword evidence="15" id="KW-1185">Reference proteome</keyword>
<dbReference type="FunFam" id="3.30.160.60:FF:000358">
    <property type="entry name" value="zinc finger protein 24"/>
    <property type="match status" value="2"/>
</dbReference>
<dbReference type="GeneID" id="103055409"/>
<dbReference type="Pfam" id="PF00096">
    <property type="entry name" value="zf-C2H2"/>
    <property type="match status" value="14"/>
</dbReference>
<keyword evidence="9" id="KW-0804">Transcription</keyword>
<dbReference type="CDD" id="cd07936">
    <property type="entry name" value="SCAN"/>
    <property type="match status" value="2"/>
</dbReference>
<dbReference type="GO" id="GO:0005634">
    <property type="term" value="C:nucleus"/>
    <property type="evidence" value="ECO:0007669"/>
    <property type="project" value="UniProtKB-SubCell"/>
</dbReference>